<dbReference type="EMBL" id="JACEIK010002406">
    <property type="protein sequence ID" value="MCD9560980.1"/>
    <property type="molecule type" value="Genomic_DNA"/>
</dbReference>
<name>A0ABS8UQS2_DATST</name>
<comment type="caution">
    <text evidence="2">The sequence shown here is derived from an EMBL/GenBank/DDBJ whole genome shotgun (WGS) entry which is preliminary data.</text>
</comment>
<protein>
    <submittedName>
        <fullName evidence="2">Uncharacterized protein</fullName>
    </submittedName>
</protein>
<evidence type="ECO:0000313" key="2">
    <source>
        <dbReference type="EMBL" id="MCD9560980.1"/>
    </source>
</evidence>
<organism evidence="2 3">
    <name type="scientific">Datura stramonium</name>
    <name type="common">Jimsonweed</name>
    <name type="synonym">Common thornapple</name>
    <dbReference type="NCBI Taxonomy" id="4076"/>
    <lineage>
        <taxon>Eukaryota</taxon>
        <taxon>Viridiplantae</taxon>
        <taxon>Streptophyta</taxon>
        <taxon>Embryophyta</taxon>
        <taxon>Tracheophyta</taxon>
        <taxon>Spermatophyta</taxon>
        <taxon>Magnoliopsida</taxon>
        <taxon>eudicotyledons</taxon>
        <taxon>Gunneridae</taxon>
        <taxon>Pentapetalae</taxon>
        <taxon>asterids</taxon>
        <taxon>lamiids</taxon>
        <taxon>Solanales</taxon>
        <taxon>Solanaceae</taxon>
        <taxon>Solanoideae</taxon>
        <taxon>Datureae</taxon>
        <taxon>Datura</taxon>
    </lineage>
</organism>
<reference evidence="2 3" key="1">
    <citation type="journal article" date="2021" name="BMC Genomics">
        <title>Datura genome reveals duplications of psychoactive alkaloid biosynthetic genes and high mutation rate following tissue culture.</title>
        <authorList>
            <person name="Rajewski A."/>
            <person name="Carter-House D."/>
            <person name="Stajich J."/>
            <person name="Litt A."/>
        </authorList>
    </citation>
    <scope>NUCLEOTIDE SEQUENCE [LARGE SCALE GENOMIC DNA]</scope>
    <source>
        <strain evidence="2">AR-01</strain>
    </source>
</reference>
<dbReference type="Proteomes" id="UP000823775">
    <property type="component" value="Unassembled WGS sequence"/>
</dbReference>
<accession>A0ABS8UQS2</accession>
<keyword evidence="3" id="KW-1185">Reference proteome</keyword>
<evidence type="ECO:0000313" key="3">
    <source>
        <dbReference type="Proteomes" id="UP000823775"/>
    </source>
</evidence>
<gene>
    <name evidence="2" type="ORF">HAX54_019847</name>
</gene>
<sequence>MTAQERPQAEVPSIDLEEYSASKTLVPFDQQSSTSRSPRKAGSPADRFILLAFKRPHLLGLCIQGLEARCEKDVKWRLVLEKQQRASAMNLRSRSAFQAFRDARIAVKSLSPKRPWLEFKAQLSVCAKEIDILGSDDTEINEC</sequence>
<evidence type="ECO:0000256" key="1">
    <source>
        <dbReference type="SAM" id="MobiDB-lite"/>
    </source>
</evidence>
<proteinExistence type="predicted"/>
<feature type="region of interest" description="Disordered" evidence="1">
    <location>
        <begin position="22"/>
        <end position="43"/>
    </location>
</feature>